<comment type="caution">
    <text evidence="2">The sequence shown here is derived from an EMBL/GenBank/DDBJ whole genome shotgun (WGS) entry which is preliminary data.</text>
</comment>
<feature type="compositionally biased region" description="Basic and acidic residues" evidence="1">
    <location>
        <begin position="375"/>
        <end position="385"/>
    </location>
</feature>
<dbReference type="AlphaFoldDB" id="A0A8H4NFP0"/>
<feature type="region of interest" description="Disordered" evidence="1">
    <location>
        <begin position="1"/>
        <end position="265"/>
    </location>
</feature>
<dbReference type="OrthoDB" id="5404794at2759"/>
<feature type="region of interest" description="Disordered" evidence="1">
    <location>
        <begin position="630"/>
        <end position="674"/>
    </location>
</feature>
<feature type="compositionally biased region" description="Polar residues" evidence="1">
    <location>
        <begin position="571"/>
        <end position="587"/>
    </location>
</feature>
<proteinExistence type="predicted"/>
<feature type="region of interest" description="Disordered" evidence="1">
    <location>
        <begin position="348"/>
        <end position="587"/>
    </location>
</feature>
<feature type="compositionally biased region" description="Basic and acidic residues" evidence="1">
    <location>
        <begin position="489"/>
        <end position="500"/>
    </location>
</feature>
<dbReference type="InterPro" id="IPR017956">
    <property type="entry name" value="AT_hook_DNA-bd_motif"/>
</dbReference>
<organism evidence="2 3">
    <name type="scientific">Fusarium austroafricanum</name>
    <dbReference type="NCBI Taxonomy" id="2364996"/>
    <lineage>
        <taxon>Eukaryota</taxon>
        <taxon>Fungi</taxon>
        <taxon>Dikarya</taxon>
        <taxon>Ascomycota</taxon>
        <taxon>Pezizomycotina</taxon>
        <taxon>Sordariomycetes</taxon>
        <taxon>Hypocreomycetidae</taxon>
        <taxon>Hypocreales</taxon>
        <taxon>Nectriaceae</taxon>
        <taxon>Fusarium</taxon>
        <taxon>Fusarium concolor species complex</taxon>
    </lineage>
</organism>
<protein>
    <submittedName>
        <fullName evidence="2">Uncharacterized protein</fullName>
    </submittedName>
</protein>
<feature type="compositionally biased region" description="Basic and acidic residues" evidence="1">
    <location>
        <begin position="461"/>
        <end position="474"/>
    </location>
</feature>
<feature type="region of interest" description="Disordered" evidence="1">
    <location>
        <begin position="310"/>
        <end position="332"/>
    </location>
</feature>
<name>A0A8H4NFP0_9HYPO</name>
<feature type="compositionally biased region" description="Acidic residues" evidence="1">
    <location>
        <begin position="501"/>
        <end position="515"/>
    </location>
</feature>
<dbReference type="EMBL" id="JAADJG010000827">
    <property type="protein sequence ID" value="KAF4435974.1"/>
    <property type="molecule type" value="Genomic_DNA"/>
</dbReference>
<feature type="compositionally biased region" description="Basic residues" evidence="1">
    <location>
        <begin position="422"/>
        <end position="432"/>
    </location>
</feature>
<feature type="compositionally biased region" description="Pro residues" evidence="1">
    <location>
        <begin position="250"/>
        <end position="260"/>
    </location>
</feature>
<reference evidence="2" key="1">
    <citation type="submission" date="2020-01" db="EMBL/GenBank/DDBJ databases">
        <title>Identification and distribution of gene clusters putatively required for synthesis of sphingolipid metabolism inhibitors in phylogenetically diverse species of the filamentous fungus Fusarium.</title>
        <authorList>
            <person name="Kim H.-S."/>
            <person name="Busman M."/>
            <person name="Brown D.W."/>
            <person name="Divon H."/>
            <person name="Uhlig S."/>
            <person name="Proctor R.H."/>
        </authorList>
    </citation>
    <scope>NUCLEOTIDE SEQUENCE</scope>
    <source>
        <strain evidence="2">NRRL 53441</strain>
    </source>
</reference>
<accession>A0A8H4NFP0</accession>
<sequence>MPPIVILDSDDDEDGSFSPPPDVRMPFSLAPPEAEAANDSSGRVSRATTSTNPSFFQNIYNEQNDAARGYVPEPTARSHDQDQQSISSSEMTAPAPFKRTVTGIIEPSSFSSTRDQPAAREQRMAHRNGYGPDEWTQASTPGRRKAPTAIMDDPWGVPSSPDESPVRPKIKIKVKRSGAQSGSTRDSQRPQESEKAPGSRSGRADNPPSGKKRRKASHSEPSFQGSNEVDLVTIPFSHDHQGEYHESQPAPTPSMLPPTLPINEDDSFFIAPNHLTDAQKLEYESVQLHSSDSPNHQLPPVRQFEINLASSGDATNVNTPRSNATYLMSTAPPPPASVMDLPRATIGQTTGHQWDSSPDVISAIDSPPRQKATKHLLEQTRHGDSPEPANNEILEAQQTEQPELPAMQEAAFDNYEPEKVAKTKKSRGRPKKKAAEEAVPVAQTEVATPIEKAKKKRGRPRKSEQPDKKEESPKVDQSASTNDASLSEEAERPEKKAKVEAEEDESKDELAEETEMGPSLKSNSRESPVLKESDPYALTKSVSSMDDDAMSKASHATTAEKEEKQQKQQKPAISSRTSTPSKGLSSIINKPVYRVGLSKKSRIAPLLKCLQSTLPGNNNDNNVIPMTKEAAARMQGAEAKNSNDAGFAAHAQAAGDKNANEAAKSGNSQGKQKK</sequence>
<keyword evidence="3" id="KW-1185">Reference proteome</keyword>
<evidence type="ECO:0000313" key="3">
    <source>
        <dbReference type="Proteomes" id="UP000605986"/>
    </source>
</evidence>
<evidence type="ECO:0000256" key="1">
    <source>
        <dbReference type="SAM" id="MobiDB-lite"/>
    </source>
</evidence>
<feature type="compositionally biased region" description="Polar residues" evidence="1">
    <location>
        <begin position="475"/>
        <end position="485"/>
    </location>
</feature>
<dbReference type="SMART" id="SM00384">
    <property type="entry name" value="AT_hook"/>
    <property type="match status" value="2"/>
</dbReference>
<dbReference type="Proteomes" id="UP000605986">
    <property type="component" value="Unassembled WGS sequence"/>
</dbReference>
<feature type="compositionally biased region" description="Basic and acidic residues" evidence="1">
    <location>
        <begin position="237"/>
        <end position="246"/>
    </location>
</feature>
<feature type="compositionally biased region" description="Polar residues" evidence="1">
    <location>
        <begin position="38"/>
        <end position="64"/>
    </location>
</feature>
<gene>
    <name evidence="2" type="ORF">F53441_13360</name>
</gene>
<feature type="compositionally biased region" description="Polar residues" evidence="1">
    <location>
        <begin position="310"/>
        <end position="328"/>
    </location>
</feature>
<dbReference type="GO" id="GO:0003677">
    <property type="term" value="F:DNA binding"/>
    <property type="evidence" value="ECO:0007669"/>
    <property type="project" value="InterPro"/>
</dbReference>
<feature type="compositionally biased region" description="Low complexity" evidence="1">
    <location>
        <begin position="645"/>
        <end position="654"/>
    </location>
</feature>
<feature type="compositionally biased region" description="Polar residues" evidence="1">
    <location>
        <begin position="665"/>
        <end position="674"/>
    </location>
</feature>
<feature type="compositionally biased region" description="Basic and acidic residues" evidence="1">
    <location>
        <begin position="186"/>
        <end position="197"/>
    </location>
</feature>
<evidence type="ECO:0000313" key="2">
    <source>
        <dbReference type="EMBL" id="KAF4435974.1"/>
    </source>
</evidence>